<dbReference type="InterPro" id="IPR040256">
    <property type="entry name" value="At4g02000-like"/>
</dbReference>
<dbReference type="InterPro" id="IPR025558">
    <property type="entry name" value="DUF4283"/>
</dbReference>
<feature type="compositionally biased region" description="Polar residues" evidence="1">
    <location>
        <begin position="1"/>
        <end position="32"/>
    </location>
</feature>
<comment type="caution">
    <text evidence="3">The sequence shown here is derived from an EMBL/GenBank/DDBJ whole genome shotgun (WGS) entry which is preliminary data.</text>
</comment>
<organism evidence="3">
    <name type="scientific">Solanum chilense</name>
    <name type="common">Tomato</name>
    <name type="synonym">Lycopersicon chilense</name>
    <dbReference type="NCBI Taxonomy" id="4083"/>
    <lineage>
        <taxon>Eukaryota</taxon>
        <taxon>Viridiplantae</taxon>
        <taxon>Streptophyta</taxon>
        <taxon>Embryophyta</taxon>
        <taxon>Tracheophyta</taxon>
        <taxon>Spermatophyta</taxon>
        <taxon>Magnoliopsida</taxon>
        <taxon>eudicotyledons</taxon>
        <taxon>Gunneridae</taxon>
        <taxon>Pentapetalae</taxon>
        <taxon>asterids</taxon>
        <taxon>lamiids</taxon>
        <taxon>Solanales</taxon>
        <taxon>Solanaceae</taxon>
        <taxon>Solanoideae</taxon>
        <taxon>Solaneae</taxon>
        <taxon>Solanum</taxon>
        <taxon>Solanum subgen. Lycopersicon</taxon>
    </lineage>
</organism>
<evidence type="ECO:0000256" key="1">
    <source>
        <dbReference type="SAM" id="MobiDB-lite"/>
    </source>
</evidence>
<feature type="region of interest" description="Disordered" evidence="1">
    <location>
        <begin position="1"/>
        <end position="60"/>
    </location>
</feature>
<protein>
    <recommendedName>
        <fullName evidence="2">DUF4283 domain-containing protein</fullName>
    </recommendedName>
</protein>
<proteinExistence type="predicted"/>
<gene>
    <name evidence="3" type="ORF">EJD97_008101</name>
</gene>
<accession>A0A6N2BQM7</accession>
<dbReference type="EMBL" id="RXGB01002194">
    <property type="protein sequence ID" value="TMW95980.1"/>
    <property type="molecule type" value="Genomic_DNA"/>
</dbReference>
<evidence type="ECO:0000313" key="3">
    <source>
        <dbReference type="EMBL" id="TMW95980.1"/>
    </source>
</evidence>
<dbReference type="AlphaFoldDB" id="A0A6N2BQM7"/>
<dbReference type="PANTHER" id="PTHR31286:SF177">
    <property type="entry name" value="ENDONUCLEASE_EXONUCLEASE_PHOSPHATASE"/>
    <property type="match status" value="1"/>
</dbReference>
<evidence type="ECO:0000259" key="2">
    <source>
        <dbReference type="Pfam" id="PF14111"/>
    </source>
</evidence>
<feature type="non-terminal residue" evidence="3">
    <location>
        <position position="1"/>
    </location>
</feature>
<dbReference type="PANTHER" id="PTHR31286">
    <property type="entry name" value="GLYCINE-RICH CELL WALL STRUCTURAL PROTEIN 1.8-LIKE"/>
    <property type="match status" value="1"/>
</dbReference>
<feature type="compositionally biased region" description="Polar residues" evidence="1">
    <location>
        <begin position="42"/>
        <end position="52"/>
    </location>
</feature>
<dbReference type="Pfam" id="PF14111">
    <property type="entry name" value="DUF4283"/>
    <property type="match status" value="1"/>
</dbReference>
<reference evidence="3" key="1">
    <citation type="submission" date="2019-05" db="EMBL/GenBank/DDBJ databases">
        <title>The de novo reference genome and transcriptome assemblies of the wild tomato species Solanum chilense.</title>
        <authorList>
            <person name="Stam R."/>
            <person name="Nosenko T."/>
            <person name="Hoerger A.C."/>
            <person name="Stephan W."/>
            <person name="Seidel M.A."/>
            <person name="Kuhn J.M.M."/>
            <person name="Haberer G."/>
            <person name="Tellier A."/>
        </authorList>
    </citation>
    <scope>NUCLEOTIDE SEQUENCE</scope>
    <source>
        <tissue evidence="3">Mature leaves</tissue>
    </source>
</reference>
<name>A0A6N2BQM7_SOLCI</name>
<feature type="non-terminal residue" evidence="3">
    <location>
        <position position="243"/>
    </location>
</feature>
<feature type="domain" description="DUF4283" evidence="2">
    <location>
        <begin position="115"/>
        <end position="183"/>
    </location>
</feature>
<sequence length="243" mass="27881">ESSAMHQNRNDNQGQFNPQYQSNFPKISTNFDRPSAKPPTGKTDQNIGNPNNFPKKDQMQEPVPYTVIQTYADRLRYNQSKIGVSIKLTEPEITTKQGLPAVLYVKDEVVNDLASACKFTLIVKFVYTMPRVELIRKNFILQTQLSGGVKIAHFNSRHVYIDLDNELDYNIIWTKQRMTIEGQAKILPCHCYNKEFITSLLSPIGRVLYLDSASINKTRGSQDRVKVQVDLTKDRPPHIWMGY</sequence>